<evidence type="ECO:0000313" key="4">
    <source>
        <dbReference type="Proteomes" id="UP001165685"/>
    </source>
</evidence>
<sequence>MTSSTMIIALLLLLSAVFGIWWLVQWTAGPRRYFLAGKADPRRERFPPRARDALAPRTVEEAPGAGDSFDAPIGERAAAVIEGERHGRSTVSTSIDSAARGFIDDMADEPERGPQPPPWAVGKRRRHHRSPRRAAGGPQRRSGASGVSPADEPAWGTTRPYTRRPGDPRGY</sequence>
<evidence type="ECO:0000256" key="1">
    <source>
        <dbReference type="SAM" id="MobiDB-lite"/>
    </source>
</evidence>
<keyword evidence="2" id="KW-0472">Membrane</keyword>
<comment type="caution">
    <text evidence="3">The sequence shown here is derived from an EMBL/GenBank/DDBJ whole genome shotgun (WGS) entry which is preliminary data.</text>
</comment>
<dbReference type="RefSeq" id="WP_270680689.1">
    <property type="nucleotide sequence ID" value="NZ_JAQFWP010000071.1"/>
</dbReference>
<feature type="compositionally biased region" description="Basic residues" evidence="1">
    <location>
        <begin position="122"/>
        <end position="132"/>
    </location>
</feature>
<feature type="compositionally biased region" description="Basic and acidic residues" evidence="1">
    <location>
        <begin position="46"/>
        <end position="60"/>
    </location>
</feature>
<name>A0ABT4TTR2_9ACTN</name>
<accession>A0ABT4TTR2</accession>
<organism evidence="3 4">
    <name type="scientific">Nocardiopsis suaedae</name>
    <dbReference type="NCBI Taxonomy" id="3018444"/>
    <lineage>
        <taxon>Bacteria</taxon>
        <taxon>Bacillati</taxon>
        <taxon>Actinomycetota</taxon>
        <taxon>Actinomycetes</taxon>
        <taxon>Streptosporangiales</taxon>
        <taxon>Nocardiopsidaceae</taxon>
        <taxon>Nocardiopsis</taxon>
    </lineage>
</organism>
<evidence type="ECO:0000313" key="3">
    <source>
        <dbReference type="EMBL" id="MDA2808073.1"/>
    </source>
</evidence>
<reference evidence="3" key="1">
    <citation type="submission" date="2023-01" db="EMBL/GenBank/DDBJ databases">
        <title>Draft genome sequence of Nocardiopsis sp. LSu2-4 isolated from halophytes.</title>
        <authorList>
            <person name="Duangmal K."/>
            <person name="Chantavorakit T."/>
        </authorList>
    </citation>
    <scope>NUCLEOTIDE SEQUENCE</scope>
    <source>
        <strain evidence="3">LSu2-4</strain>
    </source>
</reference>
<protein>
    <submittedName>
        <fullName evidence="3">Uncharacterized protein</fullName>
    </submittedName>
</protein>
<evidence type="ECO:0000256" key="2">
    <source>
        <dbReference type="SAM" id="Phobius"/>
    </source>
</evidence>
<dbReference type="EMBL" id="JAQFWP010000071">
    <property type="protein sequence ID" value="MDA2808073.1"/>
    <property type="molecule type" value="Genomic_DNA"/>
</dbReference>
<proteinExistence type="predicted"/>
<gene>
    <name evidence="3" type="ORF">O4U47_26415</name>
</gene>
<dbReference type="Proteomes" id="UP001165685">
    <property type="component" value="Unassembled WGS sequence"/>
</dbReference>
<keyword evidence="2" id="KW-0812">Transmembrane</keyword>
<keyword evidence="4" id="KW-1185">Reference proteome</keyword>
<feature type="transmembrane region" description="Helical" evidence="2">
    <location>
        <begin position="6"/>
        <end position="24"/>
    </location>
</feature>
<keyword evidence="2" id="KW-1133">Transmembrane helix</keyword>
<feature type="region of interest" description="Disordered" evidence="1">
    <location>
        <begin position="46"/>
        <end position="171"/>
    </location>
</feature>